<evidence type="ECO:0000313" key="1">
    <source>
        <dbReference type="EMBL" id="CAG8558530.1"/>
    </source>
</evidence>
<reference evidence="1" key="1">
    <citation type="submission" date="2021-06" db="EMBL/GenBank/DDBJ databases">
        <authorList>
            <person name="Kallberg Y."/>
            <person name="Tangrot J."/>
            <person name="Rosling A."/>
        </authorList>
    </citation>
    <scope>NUCLEOTIDE SEQUENCE</scope>
    <source>
        <strain evidence="1">AZ414A</strain>
    </source>
</reference>
<gene>
    <name evidence="1" type="ORF">DEBURN_LOCUS7467</name>
</gene>
<name>A0A9N9BC53_9GLOM</name>
<organism evidence="1 2">
    <name type="scientific">Diversispora eburnea</name>
    <dbReference type="NCBI Taxonomy" id="1213867"/>
    <lineage>
        <taxon>Eukaryota</taxon>
        <taxon>Fungi</taxon>
        <taxon>Fungi incertae sedis</taxon>
        <taxon>Mucoromycota</taxon>
        <taxon>Glomeromycotina</taxon>
        <taxon>Glomeromycetes</taxon>
        <taxon>Diversisporales</taxon>
        <taxon>Diversisporaceae</taxon>
        <taxon>Diversispora</taxon>
    </lineage>
</organism>
<accession>A0A9N9BC53</accession>
<protein>
    <submittedName>
        <fullName evidence="1">11551_t:CDS:1</fullName>
    </submittedName>
</protein>
<evidence type="ECO:0000313" key="2">
    <source>
        <dbReference type="Proteomes" id="UP000789706"/>
    </source>
</evidence>
<dbReference type="AlphaFoldDB" id="A0A9N9BC53"/>
<proteinExistence type="predicted"/>
<sequence length="323" mass="37573">MSVISKLATDVANKYLQTINPNTKARLSGIYVFGLNSQELERKHERKYQPHFLKPFNKLATSNLHSDDNPILQEIHFKAQNKNIQVNFEDRDLEKENKKIEAFTKVIDQKSIAQDSYRSLTSLLPELPHENIKEEVLKYVGKSGYHQITDILLYKIPGLIDQHVLDSNNSTINLRISKTCDDYMDDTSNLQKADRHFTENYEILQKLAFLNNHKPPPGHTKPSLLPMISLDNYIPDELHIITKIITEMCRISVPFYFWQDQGTRNWAITSLIGDDKEIETNSTQLYNQAKQWLDLFLTPSQGEPNTITFKMGLYQRIFHTFIF</sequence>
<keyword evidence="2" id="KW-1185">Reference proteome</keyword>
<dbReference type="Proteomes" id="UP000789706">
    <property type="component" value="Unassembled WGS sequence"/>
</dbReference>
<dbReference type="OrthoDB" id="2434739at2759"/>
<comment type="caution">
    <text evidence="1">The sequence shown here is derived from an EMBL/GenBank/DDBJ whole genome shotgun (WGS) entry which is preliminary data.</text>
</comment>
<dbReference type="EMBL" id="CAJVPK010000906">
    <property type="protein sequence ID" value="CAG8558530.1"/>
    <property type="molecule type" value="Genomic_DNA"/>
</dbReference>